<dbReference type="AlphaFoldDB" id="M7BNR2"/>
<evidence type="ECO:0000313" key="1">
    <source>
        <dbReference type="EMBL" id="EMP37335.1"/>
    </source>
</evidence>
<sequence length="103" mass="11477">MEGKDLSTLTVLLQCSCTTIVFSEDATFTDKRASAISVVSRLLPLPCRLCLRLSWRWSTGVDGRALEGQVIASRLDTINRSPLNHCLLIRRVVKTYPKSPICI</sequence>
<keyword evidence="2" id="KW-1185">Reference proteome</keyword>
<gene>
    <name evidence="1" type="ORF">UY3_05470</name>
</gene>
<accession>M7BNR2</accession>
<evidence type="ECO:0000313" key="2">
    <source>
        <dbReference type="Proteomes" id="UP000031443"/>
    </source>
</evidence>
<proteinExistence type="predicted"/>
<protein>
    <submittedName>
        <fullName evidence="1">Uncharacterized protein</fullName>
    </submittedName>
</protein>
<dbReference type="EMBL" id="KB522472">
    <property type="protein sequence ID" value="EMP37335.1"/>
    <property type="molecule type" value="Genomic_DNA"/>
</dbReference>
<dbReference type="Proteomes" id="UP000031443">
    <property type="component" value="Unassembled WGS sequence"/>
</dbReference>
<name>M7BNR2_CHEMY</name>
<organism evidence="1 2">
    <name type="scientific">Chelonia mydas</name>
    <name type="common">Green sea-turtle</name>
    <name type="synonym">Chelonia agassizi</name>
    <dbReference type="NCBI Taxonomy" id="8469"/>
    <lineage>
        <taxon>Eukaryota</taxon>
        <taxon>Metazoa</taxon>
        <taxon>Chordata</taxon>
        <taxon>Craniata</taxon>
        <taxon>Vertebrata</taxon>
        <taxon>Euteleostomi</taxon>
        <taxon>Archelosauria</taxon>
        <taxon>Testudinata</taxon>
        <taxon>Testudines</taxon>
        <taxon>Cryptodira</taxon>
        <taxon>Durocryptodira</taxon>
        <taxon>Americhelydia</taxon>
        <taxon>Chelonioidea</taxon>
        <taxon>Cheloniidae</taxon>
        <taxon>Chelonia</taxon>
    </lineage>
</organism>
<reference evidence="2" key="1">
    <citation type="journal article" date="2013" name="Nat. Genet.">
        <title>The draft genomes of soft-shell turtle and green sea turtle yield insights into the development and evolution of the turtle-specific body plan.</title>
        <authorList>
            <person name="Wang Z."/>
            <person name="Pascual-Anaya J."/>
            <person name="Zadissa A."/>
            <person name="Li W."/>
            <person name="Niimura Y."/>
            <person name="Huang Z."/>
            <person name="Li C."/>
            <person name="White S."/>
            <person name="Xiong Z."/>
            <person name="Fang D."/>
            <person name="Wang B."/>
            <person name="Ming Y."/>
            <person name="Chen Y."/>
            <person name="Zheng Y."/>
            <person name="Kuraku S."/>
            <person name="Pignatelli M."/>
            <person name="Herrero J."/>
            <person name="Beal K."/>
            <person name="Nozawa M."/>
            <person name="Li Q."/>
            <person name="Wang J."/>
            <person name="Zhang H."/>
            <person name="Yu L."/>
            <person name="Shigenobu S."/>
            <person name="Wang J."/>
            <person name="Liu J."/>
            <person name="Flicek P."/>
            <person name="Searle S."/>
            <person name="Wang J."/>
            <person name="Kuratani S."/>
            <person name="Yin Y."/>
            <person name="Aken B."/>
            <person name="Zhang G."/>
            <person name="Irie N."/>
        </authorList>
    </citation>
    <scope>NUCLEOTIDE SEQUENCE [LARGE SCALE GENOMIC DNA]</scope>
</reference>